<gene>
    <name evidence="1" type="ORF">PCOR1329_LOCUS4812</name>
</gene>
<evidence type="ECO:0000313" key="1">
    <source>
        <dbReference type="EMBL" id="CAK0795014.1"/>
    </source>
</evidence>
<name>A0ABN9PRL9_9DINO</name>
<dbReference type="EMBL" id="CAUYUJ010001245">
    <property type="protein sequence ID" value="CAK0795014.1"/>
    <property type="molecule type" value="Genomic_DNA"/>
</dbReference>
<accession>A0ABN9PRL9</accession>
<sequence length="492" mass="52330">MPGLLIGCSFDRRGLGVSPVVNDTLVSLAAERVTVSRDWDIFEEDYLGADDLGRSLAKGPAPVTAGASFHYLVDHYRFGQDRQYCVGPGEAPARGLSPAGAVAPVAVSPAAGASAGPAAKWCAMESRDSVGLGDGPSGSLGLVEFESDVRRTFKRKDMRLVDLGRSWEIEGPCSTSCPAERIYEGTHSSRQRHYWWRPVLGPSATDVDVDKYLLVSQPLEVDMTIDPMQVCNSVTLGPPSRRVQTWESADKDLLREVDTGGSDGDDGLSERSLLFDVMTLRSSAFVISELEDYAAKELAASAVVLTERGKAREEAAGFCQGFRAGRWCHPEAFSASQQMGQRDVLPISLAAASEVCAGGASGLGLPQSQRRRLRRRRAQEGWLFEGIRALNELGAPEPLATSPASLTSAQVSAVRHLARQCGSVVAPPPDCGSALGAWEALQGTRPGYADDAMAIGARANFERGNVSLPAGLSGRVALSECLPPALQSALED</sequence>
<feature type="non-terminal residue" evidence="1">
    <location>
        <position position="492"/>
    </location>
</feature>
<reference evidence="1" key="1">
    <citation type="submission" date="2023-10" db="EMBL/GenBank/DDBJ databases">
        <authorList>
            <person name="Chen Y."/>
            <person name="Shah S."/>
            <person name="Dougan E. K."/>
            <person name="Thang M."/>
            <person name="Chan C."/>
        </authorList>
    </citation>
    <scope>NUCLEOTIDE SEQUENCE [LARGE SCALE GENOMIC DNA]</scope>
</reference>
<keyword evidence="2" id="KW-1185">Reference proteome</keyword>
<evidence type="ECO:0000313" key="2">
    <source>
        <dbReference type="Proteomes" id="UP001189429"/>
    </source>
</evidence>
<dbReference type="Proteomes" id="UP001189429">
    <property type="component" value="Unassembled WGS sequence"/>
</dbReference>
<comment type="caution">
    <text evidence="1">The sequence shown here is derived from an EMBL/GenBank/DDBJ whole genome shotgun (WGS) entry which is preliminary data.</text>
</comment>
<protein>
    <submittedName>
        <fullName evidence="1">Uncharacterized protein</fullName>
    </submittedName>
</protein>
<organism evidence="1 2">
    <name type="scientific">Prorocentrum cordatum</name>
    <dbReference type="NCBI Taxonomy" id="2364126"/>
    <lineage>
        <taxon>Eukaryota</taxon>
        <taxon>Sar</taxon>
        <taxon>Alveolata</taxon>
        <taxon>Dinophyceae</taxon>
        <taxon>Prorocentrales</taxon>
        <taxon>Prorocentraceae</taxon>
        <taxon>Prorocentrum</taxon>
    </lineage>
</organism>
<proteinExistence type="predicted"/>